<reference evidence="3" key="1">
    <citation type="journal article" date="2019" name="Plant J.">
        <title>Chlorella vulgaris genome assembly and annotation reveals the molecular basis for metabolic acclimation to high light conditions.</title>
        <authorList>
            <person name="Cecchin M."/>
            <person name="Marcolungo L."/>
            <person name="Rossato M."/>
            <person name="Girolomoni L."/>
            <person name="Cosentino E."/>
            <person name="Cuine S."/>
            <person name="Li-Beisson Y."/>
            <person name="Delledonne M."/>
            <person name="Ballottari M."/>
        </authorList>
    </citation>
    <scope>NUCLEOTIDE SEQUENCE</scope>
    <source>
        <strain evidence="3">211/11P</strain>
    </source>
</reference>
<keyword evidence="1" id="KW-0732">Signal</keyword>
<dbReference type="Proteomes" id="UP001055712">
    <property type="component" value="Unassembled WGS sequence"/>
</dbReference>
<name>A0A9D4TWP3_CHLVU</name>
<evidence type="ECO:0000313" key="4">
    <source>
        <dbReference type="Proteomes" id="UP001055712"/>
    </source>
</evidence>
<dbReference type="Pfam" id="PF12708">
    <property type="entry name" value="Pect-lyase_RHGA_epim"/>
    <property type="match status" value="1"/>
</dbReference>
<accession>A0A9D4TWP3</accession>
<keyword evidence="4" id="KW-1185">Reference proteome</keyword>
<gene>
    <name evidence="3" type="ORF">D9Q98_005833</name>
</gene>
<dbReference type="InterPro" id="IPR024535">
    <property type="entry name" value="RHGA/B-epi-like_pectate_lyase"/>
</dbReference>
<evidence type="ECO:0000313" key="3">
    <source>
        <dbReference type="EMBL" id="KAI3436416.1"/>
    </source>
</evidence>
<dbReference type="InterPro" id="IPR012334">
    <property type="entry name" value="Pectin_lyas_fold"/>
</dbReference>
<feature type="chain" id="PRO_5039279590" description="Rhamnogalacturonase A/B/Epimerase-like pectate lyase domain-containing protein" evidence="1">
    <location>
        <begin position="21"/>
        <end position="642"/>
    </location>
</feature>
<feature type="signal peptide" evidence="1">
    <location>
        <begin position="1"/>
        <end position="20"/>
    </location>
</feature>
<proteinExistence type="predicted"/>
<dbReference type="EMBL" id="SIDB01000002">
    <property type="protein sequence ID" value="KAI3436416.1"/>
    <property type="molecule type" value="Genomic_DNA"/>
</dbReference>
<evidence type="ECO:0000256" key="1">
    <source>
        <dbReference type="SAM" id="SignalP"/>
    </source>
</evidence>
<comment type="caution">
    <text evidence="3">The sequence shown here is derived from an EMBL/GenBank/DDBJ whole genome shotgun (WGS) entry which is preliminary data.</text>
</comment>
<feature type="domain" description="Rhamnogalacturonase A/B/Epimerase-like pectate lyase" evidence="2">
    <location>
        <begin position="94"/>
        <end position="159"/>
    </location>
</feature>
<dbReference type="Gene3D" id="2.160.20.10">
    <property type="entry name" value="Single-stranded right-handed beta-helix, Pectin lyase-like"/>
    <property type="match status" value="2"/>
</dbReference>
<protein>
    <recommendedName>
        <fullName evidence="2">Rhamnogalacturonase A/B/Epimerase-like pectate lyase domain-containing protein</fullName>
    </recommendedName>
</protein>
<dbReference type="SUPFAM" id="SSF51126">
    <property type="entry name" value="Pectin lyase-like"/>
    <property type="match status" value="2"/>
</dbReference>
<dbReference type="AlphaFoldDB" id="A0A9D4TWP3"/>
<dbReference type="OrthoDB" id="509184at2759"/>
<sequence length="642" mass="68220">MGCVSIRLGLLLALVGAAHAADGSLSAASFASAQFAAAQAGDDIVESAAAGANKPVEQIYLPKNRGMDWTFAGYREGKVRYFPYPPVAYNVRFQRFGAKGDGKTDDTAALQRAVAAANANPQGGVIYLPAGTYVLRKPLVITQTKVVLRGDGEGKTTIYIPVSLSDVFQGTWARSTSGAIFSQWSSGGAFINFEGKRQRSRTTKTFLGRIRGGQAVPRYSTVIPVSSTALFKAGQRIRIFVNDASTASRRRLLATPKAPAVAASATAGGASASAGGVKLSVKGPPAWVKQHPVYQAAVRGIASLGEPQDGLTPAQAAAADAQFAANNADSGVQASAAPGTIVAWLYGGNMVDSGPAAGVINPDEIQCHAVIKAVGAGTITLDRPLCFTFGAKWSSSIHLEQPTMQDSGVEKLTIRFKHTINMPHHGDKGYNALSISYATNFWVRNVTFINMDNGLLLNWCDRSTITDVKCGVTLPRVNSFHPDARNGHHALSITESHNNILRRFSMRNTYIHDVTVTSGSSMNVIMEGKGIDVNLDHHRTAPWANLFSDISLGAGRRPFASGGKKSRGAYSGLLNTYYNLRKRDGQPVRMPACSFGPLLNFVGRYTGGKCPSTAWYVAALPKGAPANLYWAQVAAKARKAGR</sequence>
<evidence type="ECO:0000259" key="2">
    <source>
        <dbReference type="Pfam" id="PF12708"/>
    </source>
</evidence>
<organism evidence="3 4">
    <name type="scientific">Chlorella vulgaris</name>
    <name type="common">Green alga</name>
    <dbReference type="NCBI Taxonomy" id="3077"/>
    <lineage>
        <taxon>Eukaryota</taxon>
        <taxon>Viridiplantae</taxon>
        <taxon>Chlorophyta</taxon>
        <taxon>core chlorophytes</taxon>
        <taxon>Trebouxiophyceae</taxon>
        <taxon>Chlorellales</taxon>
        <taxon>Chlorellaceae</taxon>
        <taxon>Chlorella clade</taxon>
        <taxon>Chlorella</taxon>
    </lineage>
</organism>
<dbReference type="InterPro" id="IPR011050">
    <property type="entry name" value="Pectin_lyase_fold/virulence"/>
</dbReference>
<reference evidence="3" key="2">
    <citation type="submission" date="2020-11" db="EMBL/GenBank/DDBJ databases">
        <authorList>
            <person name="Cecchin M."/>
            <person name="Marcolungo L."/>
            <person name="Rossato M."/>
            <person name="Girolomoni L."/>
            <person name="Cosentino E."/>
            <person name="Cuine S."/>
            <person name="Li-Beisson Y."/>
            <person name="Delledonne M."/>
            <person name="Ballottari M."/>
        </authorList>
    </citation>
    <scope>NUCLEOTIDE SEQUENCE</scope>
    <source>
        <strain evidence="3">211/11P</strain>
        <tissue evidence="3">Whole cell</tissue>
    </source>
</reference>